<feature type="region of interest" description="Disordered" evidence="10">
    <location>
        <begin position="447"/>
        <end position="467"/>
    </location>
</feature>
<protein>
    <submittedName>
        <fullName evidence="14">Polyketide synthase</fullName>
    </submittedName>
</protein>
<dbReference type="InterPro" id="IPR013094">
    <property type="entry name" value="AB_hydrolase_3"/>
</dbReference>
<keyword evidence="2" id="KW-0597">Phosphoprotein</keyword>
<dbReference type="GO" id="GO:0032259">
    <property type="term" value="P:methylation"/>
    <property type="evidence" value="ECO:0007669"/>
    <property type="project" value="UniProtKB-KW"/>
</dbReference>
<dbReference type="NCBIfam" id="TIGR04532">
    <property type="entry name" value="PT_fungal_PKS"/>
    <property type="match status" value="1"/>
</dbReference>
<dbReference type="InterPro" id="IPR001031">
    <property type="entry name" value="Thioesterase"/>
</dbReference>
<evidence type="ECO:0000256" key="8">
    <source>
        <dbReference type="ARBA" id="ARBA00023268"/>
    </source>
</evidence>
<evidence type="ECO:0000313" key="15">
    <source>
        <dbReference type="Proteomes" id="UP000536711"/>
    </source>
</evidence>
<keyword evidence="6" id="KW-0274">FAD</keyword>
<dbReference type="InterPro" id="IPR036736">
    <property type="entry name" value="ACP-like_sf"/>
</dbReference>
<feature type="compositionally biased region" description="Low complexity" evidence="10">
    <location>
        <begin position="2137"/>
        <end position="2156"/>
    </location>
</feature>
<dbReference type="InterPro" id="IPR006162">
    <property type="entry name" value="Ppantetheine_attach_site"/>
</dbReference>
<dbReference type="Pfam" id="PF00109">
    <property type="entry name" value="ketoacyl-synt"/>
    <property type="match status" value="1"/>
</dbReference>
<name>A0A8H4JY83_9HYPO</name>
<dbReference type="SUPFAM" id="SSF47336">
    <property type="entry name" value="ACP-like"/>
    <property type="match status" value="1"/>
</dbReference>
<dbReference type="Pfam" id="PF01494">
    <property type="entry name" value="FAD_binding_3"/>
    <property type="match status" value="1"/>
</dbReference>
<proteinExistence type="predicted"/>
<keyword evidence="3" id="KW-0285">Flavoprotein</keyword>
<keyword evidence="8" id="KW-0511">Multifunctional enzyme</keyword>
<dbReference type="GO" id="GO:0016787">
    <property type="term" value="F:hydrolase activity"/>
    <property type="evidence" value="ECO:0007669"/>
    <property type="project" value="InterPro"/>
</dbReference>
<dbReference type="InterPro" id="IPR050091">
    <property type="entry name" value="PKS_NRPS_Biosynth_Enz"/>
</dbReference>
<dbReference type="FunFam" id="3.40.366.10:FF:000002">
    <property type="entry name" value="Probable polyketide synthase 2"/>
    <property type="match status" value="1"/>
</dbReference>
<accession>A0A8H4JY83</accession>
<dbReference type="InterPro" id="IPR014031">
    <property type="entry name" value="Ketoacyl_synth_C"/>
</dbReference>
<dbReference type="Gene3D" id="3.40.47.10">
    <property type="match status" value="1"/>
</dbReference>
<dbReference type="EMBL" id="JAADJF010000097">
    <property type="protein sequence ID" value="KAF4439133.1"/>
    <property type="molecule type" value="Genomic_DNA"/>
</dbReference>
<dbReference type="SMART" id="SM00823">
    <property type="entry name" value="PKS_PP"/>
    <property type="match status" value="1"/>
</dbReference>
<dbReference type="Pfam" id="PF14765">
    <property type="entry name" value="PS-DH"/>
    <property type="match status" value="1"/>
</dbReference>
<keyword evidence="7" id="KW-0560">Oxidoreductase</keyword>
<dbReference type="Pfam" id="PF07859">
    <property type="entry name" value="Abhydrolase_3"/>
    <property type="match status" value="1"/>
</dbReference>
<dbReference type="Gene3D" id="3.30.70.3290">
    <property type="match status" value="1"/>
</dbReference>
<dbReference type="FunFam" id="1.10.1200.10:FF:000011">
    <property type="entry name" value="Sterigmatocystin biosynthesis polyketide synthase"/>
    <property type="match status" value="1"/>
</dbReference>
<dbReference type="InterPro" id="IPR009081">
    <property type="entry name" value="PP-bd_ACP"/>
</dbReference>
<feature type="active site" description="Proton donor; for dehydratase activity" evidence="9">
    <location>
        <position position="1914"/>
    </location>
</feature>
<dbReference type="Gene3D" id="1.10.1200.10">
    <property type="entry name" value="ACP-like"/>
    <property type="match status" value="1"/>
</dbReference>
<dbReference type="InterPro" id="IPR018201">
    <property type="entry name" value="Ketoacyl_synth_AS"/>
</dbReference>
<dbReference type="SUPFAM" id="SSF52151">
    <property type="entry name" value="FabD/lysophospholipase-like"/>
    <property type="match status" value="1"/>
</dbReference>
<dbReference type="GO" id="GO:0004312">
    <property type="term" value="F:fatty acid synthase activity"/>
    <property type="evidence" value="ECO:0007669"/>
    <property type="project" value="TreeGrafter"/>
</dbReference>
<evidence type="ECO:0000256" key="1">
    <source>
        <dbReference type="ARBA" id="ARBA00022450"/>
    </source>
</evidence>
<evidence type="ECO:0000313" key="14">
    <source>
        <dbReference type="EMBL" id="KAF4439133.1"/>
    </source>
</evidence>
<dbReference type="SUPFAM" id="SSF51905">
    <property type="entry name" value="FAD/NAD(P)-binding domain"/>
    <property type="match status" value="1"/>
</dbReference>
<dbReference type="GO" id="GO:0016491">
    <property type="term" value="F:oxidoreductase activity"/>
    <property type="evidence" value="ECO:0007669"/>
    <property type="project" value="UniProtKB-KW"/>
</dbReference>
<gene>
    <name evidence="14" type="ORF">FACUT_4370</name>
</gene>
<dbReference type="InterPro" id="IPR014030">
    <property type="entry name" value="Ketoacyl_synth_N"/>
</dbReference>
<feature type="domain" description="PKS/mFAS DH" evidence="13">
    <location>
        <begin position="1696"/>
        <end position="2003"/>
    </location>
</feature>
<dbReference type="PANTHER" id="PTHR43775">
    <property type="entry name" value="FATTY ACID SYNTHASE"/>
    <property type="match status" value="1"/>
</dbReference>
<dbReference type="InterPro" id="IPR002938">
    <property type="entry name" value="FAD-bd"/>
</dbReference>
<dbReference type="PROSITE" id="PS00012">
    <property type="entry name" value="PHOSPHOPANTETHEINE"/>
    <property type="match status" value="1"/>
</dbReference>
<dbReference type="InterPro" id="IPR049551">
    <property type="entry name" value="PKS_DH_C"/>
</dbReference>
<dbReference type="PROSITE" id="PS00606">
    <property type="entry name" value="KS3_1"/>
    <property type="match status" value="1"/>
</dbReference>
<evidence type="ECO:0000259" key="13">
    <source>
        <dbReference type="PROSITE" id="PS52019"/>
    </source>
</evidence>
<dbReference type="Pfam" id="PF16073">
    <property type="entry name" value="SAT"/>
    <property type="match status" value="1"/>
</dbReference>
<feature type="active site" description="Proton acceptor; for dehydratase activity" evidence="9">
    <location>
        <position position="1728"/>
    </location>
</feature>
<dbReference type="InterPro" id="IPR016035">
    <property type="entry name" value="Acyl_Trfase/lysoPLipase"/>
</dbReference>
<evidence type="ECO:0000259" key="12">
    <source>
        <dbReference type="PROSITE" id="PS52004"/>
    </source>
</evidence>
<dbReference type="PROSITE" id="PS50075">
    <property type="entry name" value="CARRIER"/>
    <property type="match status" value="1"/>
</dbReference>
<sequence>MTEPNQHYEVIIAGGGIAGVTLALMSEKLGISYFLLEGRDTLESDRGAGIGLQPNGLRILDQLGLVEDIEDATIPLEKWFSYDSEGNLMNDSDAMGQYREKIGYPVAFIERRKLLPIMVRHIQRTECVRTSARVASIEESEDDVIVKTTDGLSLAADIVVGADGVRSAVRAHIDSKLPEPLTADDYISVACSTVYGMSAPTEGIAPGERFAVYRENQTVIGFTGKDGIVFWFVFENLNQNVPLSKAPRYTEAEAEALCLSVAHTQVTPKLKFGEIYKNRVVAVKIGVEEGVAKGWHTDRAVIVGDAACKTTPAGGQGANQAIESCAVFVNKLVAARKACQPGEKLSSEAVKSILTSYAQERAQPATTALERSQMVGKALLCTPGPATTLVKDMLKLSNEDWLLRAFMALSAAPYLEDVELTARGNLYNKAVEEARAEMARRQKVAKEVKEAEEKESKKAATMKETEQRNDFVGLRNPVQAATGVVEYKPDTSWQEKRQDNEHCTFVTAFNSDLLPWRPQQMCSIAAAAVSCAKDVFDISRLGVEAVTVAFRLGMHVRRRAENLGYSTPSSWSMILSSNQEELVSEVLQEFAKDKNLTSSTRPYISAIGPGFTTISGSPSILESLKACDAFSGKRLYPAPIYGPYHNSSAYSESSLDHDLASILEGVEFLENKMLIPIISCASGSRLHQLSFGDLLDDVLSSALSQQIRMDLVTDALLETVSGTEATLIPVNAQTTVCSLSDWLAKRGAIIRIGPTLESLIKDRAEPQVAPGDNNKIAIIGFSGRFPEADNLDEFWDLLIRGLDVHKPVPEERFARDHYDPTGQRKNTSQVQYGCWLKSAGYFDTQFFHMSPKEAMQTDPAQRLALLTAYEALEMAGVVPDRTPSTQRNRVGVYYGTTSNDWGEVNSSQDVDTYYIPGANRAFIPGRVNYFFKFTGPSIAVDTACSSSLAAINLAITSLKNRDCDTAIAGGTNVMTNPDNFAGLDRGHFLSRTGNCKAFDDGADGYCRADGIGTLILKRLPDAMADSDPIFGVILGAHTNHSAESVSITRPLADAQEYLFKKLLNETGIHPHDVSYVEMHGTGTQAGDAVEMRSVLNSFAFDHSRLRDKSLYLGSVKANVGHAESASGVLAIIKVLLMMQKNTIPPHCGIKTKINQGFPKDLDHRGVRIALKDSVDWSRPEGGKRRVLVNNFSAAGGNTSLLLEDGPAVHPARQHQDGDARTEHVVAVSARSTKALEENLKALEAFIVNSWAPEGELLSQLSYTTTARRVHHSRRVAFVTNGLDDLRKSLVKAAAAAGQVKGIPAVSPKVGFLFTGQGAQETAMAIGYYKSFSSFRSDIHQLDSIATLQGLPSVLPLIHGTTPVEDLSAVVVQLGTCIIQIALARFWISLGITPQYVIGHSLGEYAALQIAGVLSVNDAIFLCGHRADLLDKKCTAYTHGMVAVKAAADDLRQHISSDLKVEIACVNGTEDTVLSGPNADIDTLCGKLTQAGYKLHKLEIPFAFHSSQVDPILDDLEELASQVEFHEPKLPIVSPLLRTLLTSDTLGPQYIRRHCRETVDFLGAIKMAEAQGILNQSGMCIEIGAHPILTRMVKSIIGQEFRCLASLRRKEDHFKTLADALCALHLAGFSINWDEYHRDFASSRSVLQLPKYSWQLANYWMQYKYSWCLTKGNTPVEHTTVGVPAQARALRLSDSVHNVIEQAHGDKRSSIMIESDMHDASLLTIAQNHRVNGLTMAPSTLFADIAFTLAKHLIENHGLDTQSNLPSINNMAVEKALIVGETGPQLFRASLDMDWATMHGSVRIFSVNTSGKQTTLHAVCDVAVENPSSHRESWQSHAYLIQRGIKQLVQGASDGSAHVMRRGLLYKIFSNSVQYGSAFQGIEQVWFDSEGLEGTGRVFMPSGKDTFALNPYCCDSLGHITGFIMNCSDSLDLDDHVYINHGWRTLRLVEPYQCDVQYQTYVKMQAIGSDDSTYSGDVHVLRDGKIIGICGGVTFKKVARKVLEMLLPKPSGAKAKHGAVKHIAPEPVRHAVLTPPSTTSHSVGTTSPPEPMESPVASASGLVQKALEIIADEIGVDVSQLTDSTLLADLGVDSLMSLTILGNFREELDLDIPAAQFYEFSSVQDLKSFLGANDQDFSSSNSEAESSASSAASTSPSDHGDDAVEEVKPVVVEIPRSTSTILQGTKHCSQTLFLFPDGAGSATSYVTLPSISPDMRVIGLNSPYLTKPHEFNCALQDITGSYLNEVRRRQPSGPYHLAGWSAGGVSAFDAARQLVSEGEVVESLILIDSPNPVGLGKLPKRMYDFLEKSGIFGAFEMGEEAQAPPDWLFQHFCVFIEALDRYVPEPFEHGMAPKTTIIWAADGVCKNPDDPRPEAQPDDPRGMNWLLNNREDFGPNGWDEFIGSGNISTQAIENANHFTMMREPIASALFLEGGGFVLGHPKDGRLNNRRIVDQTGAIVMSVDYAKAPRYPYPHALLQAYEALRWALASSAAHEDMHIDPSRVAIGGNSAGGNLTAALSLLLSFRSGPCSIFRKDLPLDFKQVLHFMLYPSLELRLPYDLRLSRSTADAQKHSLRAWMARAMEQSYLQPRVCKDDIFVSPITASVELLRELDVPPAVLFTGSLDCLKEEGFCYAQDLSRSGKEVIFHEFEGGTHGFSVKPKEGSSEAQIIYEECWARICRSLREAFS</sequence>
<dbReference type="SUPFAM" id="SSF55048">
    <property type="entry name" value="Probable ACP-binding domain of malonyl-CoA ACP transacylase"/>
    <property type="match status" value="1"/>
</dbReference>
<evidence type="ECO:0000256" key="4">
    <source>
        <dbReference type="ARBA" id="ARBA00022679"/>
    </source>
</evidence>
<dbReference type="InterPro" id="IPR016036">
    <property type="entry name" value="Malonyl_transacylase_ACP-bd"/>
</dbReference>
<dbReference type="PROSITE" id="PS52004">
    <property type="entry name" value="KS3_2"/>
    <property type="match status" value="1"/>
</dbReference>
<dbReference type="InterPro" id="IPR030918">
    <property type="entry name" value="PT_fungal_PKS"/>
</dbReference>
<dbReference type="PROSITE" id="PS52019">
    <property type="entry name" value="PKS_MFAS_DH"/>
    <property type="match status" value="1"/>
</dbReference>
<dbReference type="Gene3D" id="3.40.366.10">
    <property type="entry name" value="Malonyl-Coenzyme A Acyl Carrier Protein, domain 2"/>
    <property type="match status" value="1"/>
</dbReference>
<feature type="region of interest" description="Disordered" evidence="10">
    <location>
        <begin position="2031"/>
        <end position="2055"/>
    </location>
</feature>
<dbReference type="GO" id="GO:0031177">
    <property type="term" value="F:phosphopantetheine binding"/>
    <property type="evidence" value="ECO:0007669"/>
    <property type="project" value="InterPro"/>
</dbReference>
<dbReference type="FunFam" id="3.40.47.10:FF:000031">
    <property type="entry name" value="Sterigmatocystin biosynthesis polyketide synthase"/>
    <property type="match status" value="1"/>
</dbReference>
<dbReference type="PRINTS" id="PR00420">
    <property type="entry name" value="RNGMNOXGNASE"/>
</dbReference>
<dbReference type="PANTHER" id="PTHR43775:SF45">
    <property type="entry name" value="CONIDIAL PIGMENT POLYKETIDE SYNTHASE ALB1"/>
    <property type="match status" value="1"/>
</dbReference>
<evidence type="ECO:0000256" key="2">
    <source>
        <dbReference type="ARBA" id="ARBA00022553"/>
    </source>
</evidence>
<keyword evidence="15" id="KW-1185">Reference proteome</keyword>
<dbReference type="SMART" id="SM00825">
    <property type="entry name" value="PKS_KS"/>
    <property type="match status" value="1"/>
</dbReference>
<dbReference type="Pfam" id="PF02801">
    <property type="entry name" value="Ketoacyl-synt_C"/>
    <property type="match status" value="1"/>
</dbReference>
<dbReference type="CDD" id="cd00833">
    <property type="entry name" value="PKS"/>
    <property type="match status" value="1"/>
</dbReference>
<evidence type="ECO:0000256" key="10">
    <source>
        <dbReference type="SAM" id="MobiDB-lite"/>
    </source>
</evidence>
<evidence type="ECO:0000256" key="7">
    <source>
        <dbReference type="ARBA" id="ARBA00023002"/>
    </source>
</evidence>
<evidence type="ECO:0000256" key="9">
    <source>
        <dbReference type="PROSITE-ProRule" id="PRU01363"/>
    </source>
</evidence>
<keyword evidence="4" id="KW-0808">Transferase</keyword>
<dbReference type="GO" id="GO:0006633">
    <property type="term" value="P:fatty acid biosynthetic process"/>
    <property type="evidence" value="ECO:0007669"/>
    <property type="project" value="InterPro"/>
</dbReference>
<evidence type="ECO:0000256" key="5">
    <source>
        <dbReference type="ARBA" id="ARBA00022737"/>
    </source>
</evidence>
<feature type="region of interest" description="Disordered" evidence="10">
    <location>
        <begin position="2134"/>
        <end position="2162"/>
    </location>
</feature>
<organism evidence="14 15">
    <name type="scientific">Fusarium acutatum</name>
    <dbReference type="NCBI Taxonomy" id="78861"/>
    <lineage>
        <taxon>Eukaryota</taxon>
        <taxon>Fungi</taxon>
        <taxon>Dikarya</taxon>
        <taxon>Ascomycota</taxon>
        <taxon>Pezizomycotina</taxon>
        <taxon>Sordariomycetes</taxon>
        <taxon>Hypocreomycetidae</taxon>
        <taxon>Hypocreales</taxon>
        <taxon>Nectriaceae</taxon>
        <taxon>Fusarium</taxon>
        <taxon>Fusarium fujikuroi species complex</taxon>
    </lineage>
</organism>
<dbReference type="InterPro" id="IPR014043">
    <property type="entry name" value="Acyl_transferase_dom"/>
</dbReference>
<dbReference type="InterPro" id="IPR020841">
    <property type="entry name" value="PKS_Beta-ketoAc_synthase_dom"/>
</dbReference>
<dbReference type="GO" id="GO:0071949">
    <property type="term" value="F:FAD binding"/>
    <property type="evidence" value="ECO:0007669"/>
    <property type="project" value="InterPro"/>
</dbReference>
<dbReference type="InterPro" id="IPR001227">
    <property type="entry name" value="Ac_transferase_dom_sf"/>
</dbReference>
<keyword evidence="5" id="KW-0677">Repeat</keyword>
<dbReference type="GO" id="GO:0004315">
    <property type="term" value="F:3-oxoacyl-[acyl-carrier-protein] synthase activity"/>
    <property type="evidence" value="ECO:0007669"/>
    <property type="project" value="InterPro"/>
</dbReference>
<dbReference type="SUPFAM" id="SSF53474">
    <property type="entry name" value="alpha/beta-Hydrolases"/>
    <property type="match status" value="2"/>
</dbReference>
<dbReference type="Proteomes" id="UP000536711">
    <property type="component" value="Unassembled WGS sequence"/>
</dbReference>
<evidence type="ECO:0000256" key="6">
    <source>
        <dbReference type="ARBA" id="ARBA00022827"/>
    </source>
</evidence>
<dbReference type="Pfam" id="PF00550">
    <property type="entry name" value="PP-binding"/>
    <property type="match status" value="1"/>
</dbReference>
<dbReference type="FunFam" id="3.10.129.110:FF:000001">
    <property type="entry name" value="Sterigmatocystin biosynthesis polyketide synthase"/>
    <property type="match status" value="1"/>
</dbReference>
<dbReference type="InterPro" id="IPR036188">
    <property type="entry name" value="FAD/NAD-bd_sf"/>
</dbReference>
<dbReference type="Gene3D" id="3.10.129.110">
    <property type="entry name" value="Polyketide synthase dehydratase"/>
    <property type="match status" value="1"/>
</dbReference>
<keyword evidence="1" id="KW-0596">Phosphopantetheine</keyword>
<dbReference type="InterPro" id="IPR042104">
    <property type="entry name" value="PKS_dehydratase_sf"/>
</dbReference>
<dbReference type="InterPro" id="IPR020806">
    <property type="entry name" value="PKS_PP-bd"/>
</dbReference>
<reference evidence="14 15" key="1">
    <citation type="submission" date="2020-01" db="EMBL/GenBank/DDBJ databases">
        <title>Identification and distribution of gene clusters putatively required for synthesis of sphingolipid metabolism inhibitors in phylogenetically diverse species of the filamentous fungus Fusarium.</title>
        <authorList>
            <person name="Kim H.-S."/>
            <person name="Busman M."/>
            <person name="Brown D.W."/>
            <person name="Divon H."/>
            <person name="Uhlig S."/>
            <person name="Proctor R.H."/>
        </authorList>
    </citation>
    <scope>NUCLEOTIDE SEQUENCE [LARGE SCALE GENOMIC DNA]</scope>
    <source>
        <strain evidence="14 15">NRRL 13308</strain>
    </source>
</reference>
<dbReference type="InterPro" id="IPR029058">
    <property type="entry name" value="AB_hydrolase_fold"/>
</dbReference>
<dbReference type="Pfam" id="PF22621">
    <property type="entry name" value="CurL-like_PKS_C"/>
    <property type="match status" value="1"/>
</dbReference>
<dbReference type="Pfam" id="PF00975">
    <property type="entry name" value="Thioesterase"/>
    <property type="match status" value="1"/>
</dbReference>
<dbReference type="SUPFAM" id="SSF53901">
    <property type="entry name" value="Thiolase-like"/>
    <property type="match status" value="1"/>
</dbReference>
<dbReference type="OrthoDB" id="329835at2759"/>
<feature type="domain" description="Ketosynthase family 3 (KS3)" evidence="12">
    <location>
        <begin position="773"/>
        <end position="1204"/>
    </location>
</feature>
<feature type="compositionally biased region" description="Polar residues" evidence="10">
    <location>
        <begin position="2034"/>
        <end position="2046"/>
    </location>
</feature>
<dbReference type="Gene3D" id="3.50.50.60">
    <property type="entry name" value="FAD/NAD(P)-binding domain"/>
    <property type="match status" value="1"/>
</dbReference>
<dbReference type="GO" id="GO:0008168">
    <property type="term" value="F:methyltransferase activity"/>
    <property type="evidence" value="ECO:0007669"/>
    <property type="project" value="UniProtKB-KW"/>
</dbReference>
<dbReference type="GO" id="GO:0044550">
    <property type="term" value="P:secondary metabolite biosynthetic process"/>
    <property type="evidence" value="ECO:0007669"/>
    <property type="project" value="TreeGrafter"/>
</dbReference>
<feature type="region of interest" description="N-terminal hotdog fold" evidence="9">
    <location>
        <begin position="1696"/>
        <end position="1828"/>
    </location>
</feature>
<evidence type="ECO:0000256" key="3">
    <source>
        <dbReference type="ARBA" id="ARBA00022630"/>
    </source>
</evidence>
<evidence type="ECO:0000259" key="11">
    <source>
        <dbReference type="PROSITE" id="PS50075"/>
    </source>
</evidence>
<feature type="region of interest" description="C-terminal hotdog fold" evidence="9">
    <location>
        <begin position="1855"/>
        <end position="2003"/>
    </location>
</feature>
<dbReference type="Gene3D" id="3.40.50.1820">
    <property type="entry name" value="alpha/beta hydrolase"/>
    <property type="match status" value="2"/>
</dbReference>
<dbReference type="FunFam" id="3.40.50.1820:FF:000116">
    <property type="entry name" value="Sterigmatocystin biosynthesis polyketide synthase"/>
    <property type="match status" value="1"/>
</dbReference>
<dbReference type="InterPro" id="IPR049900">
    <property type="entry name" value="PKS_mFAS_DH"/>
</dbReference>
<dbReference type="InterPro" id="IPR032088">
    <property type="entry name" value="SAT"/>
</dbReference>
<dbReference type="InterPro" id="IPR016039">
    <property type="entry name" value="Thiolase-like"/>
</dbReference>
<dbReference type="SMART" id="SM00827">
    <property type="entry name" value="PKS_AT"/>
    <property type="match status" value="1"/>
</dbReference>
<dbReference type="Pfam" id="PF00698">
    <property type="entry name" value="Acyl_transf_1"/>
    <property type="match status" value="1"/>
</dbReference>
<comment type="caution">
    <text evidence="14">The sequence shown here is derived from an EMBL/GenBank/DDBJ whole genome shotgun (WGS) entry which is preliminary data.</text>
</comment>
<feature type="domain" description="Carrier" evidence="11">
    <location>
        <begin position="2056"/>
        <end position="2133"/>
    </location>
</feature>